<dbReference type="EMBL" id="JACAZE010000019">
    <property type="protein sequence ID" value="KAF7294112.1"/>
    <property type="molecule type" value="Genomic_DNA"/>
</dbReference>
<protein>
    <recommendedName>
        <fullName evidence="3">F-box domain-containing protein</fullName>
    </recommendedName>
</protein>
<name>A0A8H6S815_MYCCL</name>
<organism evidence="1 2">
    <name type="scientific">Mycena chlorophos</name>
    <name type="common">Agaric fungus</name>
    <name type="synonym">Agaricus chlorophos</name>
    <dbReference type="NCBI Taxonomy" id="658473"/>
    <lineage>
        <taxon>Eukaryota</taxon>
        <taxon>Fungi</taxon>
        <taxon>Dikarya</taxon>
        <taxon>Basidiomycota</taxon>
        <taxon>Agaricomycotina</taxon>
        <taxon>Agaricomycetes</taxon>
        <taxon>Agaricomycetidae</taxon>
        <taxon>Agaricales</taxon>
        <taxon>Marasmiineae</taxon>
        <taxon>Mycenaceae</taxon>
        <taxon>Mycena</taxon>
    </lineage>
</organism>
<evidence type="ECO:0000313" key="1">
    <source>
        <dbReference type="EMBL" id="KAF7294112.1"/>
    </source>
</evidence>
<proteinExistence type="predicted"/>
<evidence type="ECO:0008006" key="3">
    <source>
        <dbReference type="Google" id="ProtNLM"/>
    </source>
</evidence>
<dbReference type="OrthoDB" id="3056337at2759"/>
<reference evidence="1" key="1">
    <citation type="submission" date="2020-05" db="EMBL/GenBank/DDBJ databases">
        <title>Mycena genomes resolve the evolution of fungal bioluminescence.</title>
        <authorList>
            <person name="Tsai I.J."/>
        </authorList>
    </citation>
    <scope>NUCLEOTIDE SEQUENCE</scope>
    <source>
        <strain evidence="1">110903Hualien_Pintung</strain>
    </source>
</reference>
<evidence type="ECO:0000313" key="2">
    <source>
        <dbReference type="Proteomes" id="UP000613580"/>
    </source>
</evidence>
<comment type="caution">
    <text evidence="1">The sequence shown here is derived from an EMBL/GenBank/DDBJ whole genome shotgun (WGS) entry which is preliminary data.</text>
</comment>
<dbReference type="Gene3D" id="3.80.10.10">
    <property type="entry name" value="Ribonuclease Inhibitor"/>
    <property type="match status" value="1"/>
</dbReference>
<accession>A0A8H6S815</accession>
<dbReference type="Proteomes" id="UP000613580">
    <property type="component" value="Unassembled WGS sequence"/>
</dbReference>
<dbReference type="InterPro" id="IPR032675">
    <property type="entry name" value="LRR_dom_sf"/>
</dbReference>
<keyword evidence="2" id="KW-1185">Reference proteome</keyword>
<dbReference type="AlphaFoldDB" id="A0A8H6S815"/>
<gene>
    <name evidence="1" type="ORF">HMN09_01139500</name>
</gene>
<sequence length="464" mass="51932">MADPIDEILLKIEQASALINTLNSSLAQAQLERIMLFRQRNARRDPIMRLPLEISGKIFVACNELDYEPLGMLFDDIHFPPTTYSTPSTVRAPLLLVRICDAWRRIAQSTPALWARLRLESDTARAHGTAIEMWLNSVRGLNLRLKIESPSRSYLLPAALLQQPNRLHTLDLELASGLALQNLLEVQSWPNLKVLSLKFPYRTLTPHASELLVLLQRAPALLTYHLDYWVLEEPKAPPAVQPPSLHVTHRALERLSFMQHAMTDPGSGSSLFKFFACLTLPTLTSLATSFNNMAEVAITAELLQRSGVALRSLMFETSVVSQTAVIKELLPHLDALAHLEFSDSGRGGEPRFFIELARNPSSFLPKLEHIVVRDFEVPRWNHSTFDSSPAIAVFEARASTLKSFALLWRGPRQTPEEFLRHQASESAVLLVQRMRPLALASQTRVHVGVTDRGGPLLVCGPPEL</sequence>